<protein>
    <recommendedName>
        <fullName evidence="2">Secretion system C-terminal sorting domain-containing protein</fullName>
    </recommendedName>
</protein>
<proteinExistence type="predicted"/>
<dbReference type="Pfam" id="PF18962">
    <property type="entry name" value="Por_Secre_tail"/>
    <property type="match status" value="1"/>
</dbReference>
<feature type="signal peptide" evidence="1">
    <location>
        <begin position="1"/>
        <end position="27"/>
    </location>
</feature>
<reference evidence="3 4" key="1">
    <citation type="submission" date="2017-06" db="EMBL/GenBank/DDBJ databases">
        <title>Novel microbial phyla capable of carbon fixation and sulfur reduction in deep-sea sediments.</title>
        <authorList>
            <person name="Huang J."/>
            <person name="Baker B."/>
            <person name="Wang Y."/>
        </authorList>
    </citation>
    <scope>NUCLEOTIDE SEQUENCE [LARGE SCALE GENOMIC DNA]</scope>
    <source>
        <strain evidence="3">B3_LCP</strain>
    </source>
</reference>
<dbReference type="InterPro" id="IPR026444">
    <property type="entry name" value="Secre_tail"/>
</dbReference>
<feature type="domain" description="Secretion system C-terminal sorting" evidence="2">
    <location>
        <begin position="243"/>
        <end position="318"/>
    </location>
</feature>
<accession>A0A532UZU7</accession>
<dbReference type="AlphaFoldDB" id="A0A532UZU7"/>
<evidence type="ECO:0000313" key="4">
    <source>
        <dbReference type="Proteomes" id="UP000319619"/>
    </source>
</evidence>
<dbReference type="NCBIfam" id="TIGR04183">
    <property type="entry name" value="Por_Secre_tail"/>
    <property type="match status" value="1"/>
</dbReference>
<dbReference type="Proteomes" id="UP000319619">
    <property type="component" value="Unassembled WGS sequence"/>
</dbReference>
<gene>
    <name evidence="3" type="ORF">CEE37_09035</name>
</gene>
<evidence type="ECO:0000259" key="2">
    <source>
        <dbReference type="Pfam" id="PF18962"/>
    </source>
</evidence>
<sequence length="321" mass="35931">MQIQYKRLVRVCCLIFCLLIFTGLASAQFSSRILVDDNLGGKSQGGQYSSEQCLGQVVIGKIDGGNLTNYAGFMYFTFSEPVPEMIVDVEYVSGSPIQAGGGILYYSIWGENQGTVPLDYDIWIDKIYEPGPSADTTTLILREITNYQPGWQINRPDVWYPVPGGPGGWPGGNYDFRIYSGWHPEYDIWHTDAFSWVKDGPVDFDYDFDANLPTCSFPDPFDQIGLTEVEYAIPDDYEAMGAYPNPFNPVTTICFGLPVDGLVRLSIYNIKGQRVTDLVDGYRNAGYHEVTWDASNLASGMYFYRISAGEFNALHKMVLVK</sequence>
<organism evidence="3 4">
    <name type="scientific">candidate division LCP-89 bacterium B3_LCP</name>
    <dbReference type="NCBI Taxonomy" id="2012998"/>
    <lineage>
        <taxon>Bacteria</taxon>
        <taxon>Pseudomonadati</taxon>
        <taxon>Bacteria division LCP-89</taxon>
    </lineage>
</organism>
<dbReference type="EMBL" id="NJBN01000005">
    <property type="protein sequence ID" value="TKJ40448.1"/>
    <property type="molecule type" value="Genomic_DNA"/>
</dbReference>
<name>A0A532UZU7_UNCL8</name>
<evidence type="ECO:0000313" key="3">
    <source>
        <dbReference type="EMBL" id="TKJ40448.1"/>
    </source>
</evidence>
<evidence type="ECO:0000256" key="1">
    <source>
        <dbReference type="SAM" id="SignalP"/>
    </source>
</evidence>
<comment type="caution">
    <text evidence="3">The sequence shown here is derived from an EMBL/GenBank/DDBJ whole genome shotgun (WGS) entry which is preliminary data.</text>
</comment>
<dbReference type="Gene3D" id="2.60.40.4070">
    <property type="match status" value="1"/>
</dbReference>
<keyword evidence="1" id="KW-0732">Signal</keyword>
<feature type="chain" id="PRO_5021712488" description="Secretion system C-terminal sorting domain-containing protein" evidence="1">
    <location>
        <begin position="28"/>
        <end position="321"/>
    </location>
</feature>